<dbReference type="InterPro" id="IPR006091">
    <property type="entry name" value="Acyl-CoA_Oxase/DH_mid-dom"/>
</dbReference>
<dbReference type="EMBL" id="JAWLUP010000026">
    <property type="protein sequence ID" value="MDV7265470.1"/>
    <property type="molecule type" value="Genomic_DNA"/>
</dbReference>
<dbReference type="InterPro" id="IPR052161">
    <property type="entry name" value="Mycobact_Acyl-CoA_DH"/>
</dbReference>
<reference evidence="10" key="1">
    <citation type="submission" date="2023-10" db="EMBL/GenBank/DDBJ databases">
        <title>Development of a sustainable strategy for remediation of hydrocarbon-contaminated territories based on the waste exchange concept.</title>
        <authorList>
            <person name="Krivoruchko A."/>
        </authorList>
    </citation>
    <scope>NUCLEOTIDE SEQUENCE</scope>
    <source>
        <strain evidence="10">IEGM 68</strain>
    </source>
</reference>
<dbReference type="InterPro" id="IPR009100">
    <property type="entry name" value="AcylCoA_DH/oxidase_NM_dom_sf"/>
</dbReference>
<evidence type="ECO:0000313" key="11">
    <source>
        <dbReference type="Proteomes" id="UP001185863"/>
    </source>
</evidence>
<sequence length="411" mass="45869">MGSSEDSFGELPLSDADREFCDEVRTWLHEHLTEEFSGQADRGGPDDDDNWELRRAWERELGAGNWLGLSWPREYGGRGATMTQEIVFAMEYARAGAPPRAAFHGETLMAPTALAYGTEEQKRRLLPPMSKAEVVWCQGYSEPGAGSDLANVATRAHLDGDEWVINGQKIWTTFAQHADWIFAIVRTDPTSSRHAGLSYMLIPLDQPGITIRPIRTMLGDSGFNEVFFDDARTSIDNVLGGTGEGWNAAMTTLGHERATSVLNYQFSFVREMEHLAELSKRRAPLGDPALRNRIVDSYIGLQIMSYNNLRTLSTALRDGEFGPEASIGKYYWSRWHQNFTEVAMDVLGEESLLGTDWAVDDTSGAAVVDEATALRRAFVRARAETIYAGASEIQKNIISERVLKLPKEPRR</sequence>
<gene>
    <name evidence="10" type="ORF">R4315_13050</name>
</gene>
<protein>
    <submittedName>
        <fullName evidence="10">Acyl-CoA dehydrogenase family protein</fullName>
    </submittedName>
</protein>
<keyword evidence="4 6" id="KW-0274">FAD</keyword>
<dbReference type="InterPro" id="IPR037069">
    <property type="entry name" value="AcylCoA_DH/ox_N_sf"/>
</dbReference>
<dbReference type="PANTHER" id="PTHR43292:SF3">
    <property type="entry name" value="ACYL-COA DEHYDROGENASE FADE29"/>
    <property type="match status" value="1"/>
</dbReference>
<dbReference type="Gene3D" id="1.20.140.10">
    <property type="entry name" value="Butyryl-CoA Dehydrogenase, subunit A, domain 3"/>
    <property type="match status" value="1"/>
</dbReference>
<evidence type="ECO:0000313" key="10">
    <source>
        <dbReference type="EMBL" id="MDV7265470.1"/>
    </source>
</evidence>
<comment type="cofactor">
    <cofactor evidence="1 6">
        <name>FAD</name>
        <dbReference type="ChEBI" id="CHEBI:57692"/>
    </cofactor>
</comment>
<dbReference type="Pfam" id="PF02771">
    <property type="entry name" value="Acyl-CoA_dh_N"/>
    <property type="match status" value="1"/>
</dbReference>
<comment type="similarity">
    <text evidence="2 6">Belongs to the acyl-CoA dehydrogenase family.</text>
</comment>
<evidence type="ECO:0000256" key="5">
    <source>
        <dbReference type="ARBA" id="ARBA00023002"/>
    </source>
</evidence>
<dbReference type="GO" id="GO:0005886">
    <property type="term" value="C:plasma membrane"/>
    <property type="evidence" value="ECO:0007669"/>
    <property type="project" value="TreeGrafter"/>
</dbReference>
<dbReference type="InterPro" id="IPR046373">
    <property type="entry name" value="Acyl-CoA_Oxase/DH_mid-dom_sf"/>
</dbReference>
<dbReference type="RefSeq" id="WP_317744457.1">
    <property type="nucleotide sequence ID" value="NZ_JAWLUP010000026.1"/>
</dbReference>
<evidence type="ECO:0000256" key="6">
    <source>
        <dbReference type="RuleBase" id="RU362125"/>
    </source>
</evidence>
<organism evidence="10 11">
    <name type="scientific">Rhodococcus oxybenzonivorans</name>
    <dbReference type="NCBI Taxonomy" id="1990687"/>
    <lineage>
        <taxon>Bacteria</taxon>
        <taxon>Bacillati</taxon>
        <taxon>Actinomycetota</taxon>
        <taxon>Actinomycetes</taxon>
        <taxon>Mycobacteriales</taxon>
        <taxon>Nocardiaceae</taxon>
        <taxon>Rhodococcus</taxon>
    </lineage>
</organism>
<dbReference type="GO" id="GO:0050660">
    <property type="term" value="F:flavin adenine dinucleotide binding"/>
    <property type="evidence" value="ECO:0007669"/>
    <property type="project" value="InterPro"/>
</dbReference>
<keyword evidence="5 6" id="KW-0560">Oxidoreductase</keyword>
<dbReference type="InterPro" id="IPR036250">
    <property type="entry name" value="AcylCo_DH-like_C"/>
</dbReference>
<proteinExistence type="inferred from homology"/>
<dbReference type="GO" id="GO:0016627">
    <property type="term" value="F:oxidoreductase activity, acting on the CH-CH group of donors"/>
    <property type="evidence" value="ECO:0007669"/>
    <property type="project" value="InterPro"/>
</dbReference>
<dbReference type="SUPFAM" id="SSF56645">
    <property type="entry name" value="Acyl-CoA dehydrogenase NM domain-like"/>
    <property type="match status" value="1"/>
</dbReference>
<dbReference type="Gene3D" id="1.10.540.10">
    <property type="entry name" value="Acyl-CoA dehydrogenase/oxidase, N-terminal domain"/>
    <property type="match status" value="1"/>
</dbReference>
<evidence type="ECO:0000256" key="4">
    <source>
        <dbReference type="ARBA" id="ARBA00022827"/>
    </source>
</evidence>
<dbReference type="InterPro" id="IPR009075">
    <property type="entry name" value="AcylCo_DH/oxidase_C"/>
</dbReference>
<feature type="domain" description="Acyl-CoA oxidase/dehydrogenase middle" evidence="8">
    <location>
        <begin position="137"/>
        <end position="230"/>
    </location>
</feature>
<dbReference type="AlphaFoldDB" id="A0AAE4UYL0"/>
<accession>A0AAE4UYL0</accession>
<evidence type="ECO:0000259" key="7">
    <source>
        <dbReference type="Pfam" id="PF00441"/>
    </source>
</evidence>
<dbReference type="FunFam" id="2.40.110.10:FF:000011">
    <property type="entry name" value="Acyl-CoA dehydrogenase FadE34"/>
    <property type="match status" value="1"/>
</dbReference>
<evidence type="ECO:0000259" key="8">
    <source>
        <dbReference type="Pfam" id="PF02770"/>
    </source>
</evidence>
<dbReference type="Pfam" id="PF00441">
    <property type="entry name" value="Acyl-CoA_dh_1"/>
    <property type="match status" value="1"/>
</dbReference>
<evidence type="ECO:0000259" key="9">
    <source>
        <dbReference type="Pfam" id="PF02771"/>
    </source>
</evidence>
<evidence type="ECO:0000256" key="1">
    <source>
        <dbReference type="ARBA" id="ARBA00001974"/>
    </source>
</evidence>
<comment type="caution">
    <text evidence="10">The sequence shown here is derived from an EMBL/GenBank/DDBJ whole genome shotgun (WGS) entry which is preliminary data.</text>
</comment>
<keyword evidence="3 6" id="KW-0285">Flavoprotein</keyword>
<name>A0AAE4UYL0_9NOCA</name>
<dbReference type="Proteomes" id="UP001185863">
    <property type="component" value="Unassembled WGS sequence"/>
</dbReference>
<dbReference type="Gene3D" id="2.40.110.10">
    <property type="entry name" value="Butyryl-CoA Dehydrogenase, subunit A, domain 2"/>
    <property type="match status" value="1"/>
</dbReference>
<dbReference type="SUPFAM" id="SSF47203">
    <property type="entry name" value="Acyl-CoA dehydrogenase C-terminal domain-like"/>
    <property type="match status" value="1"/>
</dbReference>
<dbReference type="PANTHER" id="PTHR43292">
    <property type="entry name" value="ACYL-COA DEHYDROGENASE"/>
    <property type="match status" value="1"/>
</dbReference>
<evidence type="ECO:0000256" key="2">
    <source>
        <dbReference type="ARBA" id="ARBA00009347"/>
    </source>
</evidence>
<dbReference type="InterPro" id="IPR013786">
    <property type="entry name" value="AcylCoA_DH/ox_N"/>
</dbReference>
<feature type="domain" description="Acyl-CoA dehydrogenase/oxidase N-terminal" evidence="9">
    <location>
        <begin position="15"/>
        <end position="132"/>
    </location>
</feature>
<dbReference type="Pfam" id="PF02770">
    <property type="entry name" value="Acyl-CoA_dh_M"/>
    <property type="match status" value="1"/>
</dbReference>
<evidence type="ECO:0000256" key="3">
    <source>
        <dbReference type="ARBA" id="ARBA00022630"/>
    </source>
</evidence>
<feature type="domain" description="Acyl-CoA dehydrogenase/oxidase C-terminal" evidence="7">
    <location>
        <begin position="243"/>
        <end position="403"/>
    </location>
</feature>